<organism evidence="1 2">
    <name type="scientific">Vaccinium darrowii</name>
    <dbReference type="NCBI Taxonomy" id="229202"/>
    <lineage>
        <taxon>Eukaryota</taxon>
        <taxon>Viridiplantae</taxon>
        <taxon>Streptophyta</taxon>
        <taxon>Embryophyta</taxon>
        <taxon>Tracheophyta</taxon>
        <taxon>Spermatophyta</taxon>
        <taxon>Magnoliopsida</taxon>
        <taxon>eudicotyledons</taxon>
        <taxon>Gunneridae</taxon>
        <taxon>Pentapetalae</taxon>
        <taxon>asterids</taxon>
        <taxon>Ericales</taxon>
        <taxon>Ericaceae</taxon>
        <taxon>Vaccinioideae</taxon>
        <taxon>Vaccinieae</taxon>
        <taxon>Vaccinium</taxon>
    </lineage>
</organism>
<accession>A0ACB7XUT2</accession>
<comment type="caution">
    <text evidence="1">The sequence shown here is derived from an EMBL/GenBank/DDBJ whole genome shotgun (WGS) entry which is preliminary data.</text>
</comment>
<sequence>MSSGLVTSTQTRCSSRKQRNRDTVERESGGIHKRVNCIPTHREREREGEREEQTIQDYGVSAKSHSQATIAKDGCYLMLVHTNTHLRQRIVGVTCFRQRERQYSYRVSWTFSRLPACLDALYLTRHDKLHSQENMIHQGFKYTRTSSEIMDRSESNEVVRENLSDLPLSSAYETAMEALSSLITRQKRGDKTPIGGTYSKLDRMLMYIKILGLEDRIDDLKIIHVAGTKGKGSTCTFSEAILRECGFRTGLFTSPHLIDVRERFRLDGLDISEDKFLLYFWDCWNQLEENISEDLPMPPLFQFLTVLAFKIFVSEKVDVAIIEVGLGGKKDSTNVIKKPVVCGITPLGMDHIEALGDTLGMIAAHKAGIFKPQIPAFTVPQLPEAMDVLQDRARELMVPLEVVAPLDPKTLGGLELSLSGDHQFINAGLAVSLCKSWLRNTGNWEKLFQNETQENNLPEAFLRGLSTAHLSGRAQTVHDSVVESHSSSEVMASSTGDLIFYLDGAHSPESMEVCARWFSNAVKVNKNLPLSSSPFKDGNVEELCRNGYCHHESEKELGKISKQILLFNCMEVRDPQILLPQLVHTCASSGTHFSKAIFVPSMSTYNKVTSGASVLPSNIPVKDLSWQLNLQRIWEKIIHDKDAVLDVNSKMDGPQNMPPHEFLYEDFSHCNPATRNFACSAVFPSLPLTINWLRDCARENPSLRIQVLVTGSIHLVGDVLKLLRR</sequence>
<dbReference type="EMBL" id="CM037151">
    <property type="protein sequence ID" value="KAH7844787.1"/>
    <property type="molecule type" value="Genomic_DNA"/>
</dbReference>
<proteinExistence type="predicted"/>
<keyword evidence="2" id="KW-1185">Reference proteome</keyword>
<reference evidence="1 2" key="1">
    <citation type="journal article" date="2021" name="Hortic Res">
        <title>High-quality reference genome and annotation aids understanding of berry development for evergreen blueberry (Vaccinium darrowii).</title>
        <authorList>
            <person name="Yu J."/>
            <person name="Hulse-Kemp A.M."/>
            <person name="Babiker E."/>
            <person name="Staton M."/>
        </authorList>
    </citation>
    <scope>NUCLEOTIDE SEQUENCE [LARGE SCALE GENOMIC DNA]</scope>
    <source>
        <strain evidence="2">cv. NJ 8807/NJ 8810</strain>
        <tissue evidence="1">Young leaf</tissue>
    </source>
</reference>
<name>A0ACB7XUT2_9ERIC</name>
<evidence type="ECO:0000313" key="1">
    <source>
        <dbReference type="EMBL" id="KAH7844787.1"/>
    </source>
</evidence>
<evidence type="ECO:0000313" key="2">
    <source>
        <dbReference type="Proteomes" id="UP000828048"/>
    </source>
</evidence>
<dbReference type="Proteomes" id="UP000828048">
    <property type="component" value="Chromosome 1"/>
</dbReference>
<gene>
    <name evidence="1" type="ORF">Vadar_031673</name>
</gene>
<protein>
    <submittedName>
        <fullName evidence="1">Uncharacterized protein</fullName>
    </submittedName>
</protein>